<keyword evidence="4" id="KW-1185">Reference proteome</keyword>
<comment type="caution">
    <text evidence="3">The sequence shown here is derived from an EMBL/GenBank/DDBJ whole genome shotgun (WGS) entry which is preliminary data.</text>
</comment>
<accession>A0ABQ5XR47</accession>
<dbReference type="InterPro" id="IPR027849">
    <property type="entry name" value="DUF4434"/>
</dbReference>
<protein>
    <recommendedName>
        <fullName evidence="2">DUF4434 domain-containing protein</fullName>
    </recommendedName>
</protein>
<dbReference type="Gene3D" id="3.20.20.80">
    <property type="entry name" value="Glycosidases"/>
    <property type="match status" value="1"/>
</dbReference>
<reference evidence="4" key="1">
    <citation type="journal article" date="2019" name="Int. J. Syst. Evol. Microbiol.">
        <title>The Global Catalogue of Microorganisms (GCM) 10K type strain sequencing project: providing services to taxonomists for standard genome sequencing and annotation.</title>
        <authorList>
            <consortium name="The Broad Institute Genomics Platform"/>
            <consortium name="The Broad Institute Genome Sequencing Center for Infectious Disease"/>
            <person name="Wu L."/>
            <person name="Ma J."/>
        </authorList>
    </citation>
    <scope>NUCLEOTIDE SEQUENCE [LARGE SCALE GENOMIC DNA]</scope>
    <source>
        <strain evidence="4">NBRC 111980</strain>
    </source>
</reference>
<feature type="chain" id="PRO_5046303025" description="DUF4434 domain-containing protein" evidence="1">
    <location>
        <begin position="24"/>
        <end position="300"/>
    </location>
</feature>
<dbReference type="RefSeq" id="WP_284321404.1">
    <property type="nucleotide sequence ID" value="NZ_BSOB01000024.1"/>
</dbReference>
<dbReference type="Pfam" id="PF14488">
    <property type="entry name" value="DUF4434"/>
    <property type="match status" value="1"/>
</dbReference>
<evidence type="ECO:0000313" key="3">
    <source>
        <dbReference type="EMBL" id="GLQ93699.1"/>
    </source>
</evidence>
<evidence type="ECO:0000259" key="2">
    <source>
        <dbReference type="Pfam" id="PF14488"/>
    </source>
</evidence>
<keyword evidence="1" id="KW-0732">Signal</keyword>
<name>A0ABQ5XR47_9GAMM</name>
<feature type="signal peptide" evidence="1">
    <location>
        <begin position="1"/>
        <end position="23"/>
    </location>
</feature>
<evidence type="ECO:0000256" key="1">
    <source>
        <dbReference type="SAM" id="SignalP"/>
    </source>
</evidence>
<sequence length="300" mass="33515">MVRRALLRLAALLWLLMPLLAGATTAIIYQPQLRDRDVAQAQWPTLFAQLRGQGFDTLVVQWTEYGDAFGDPQAHAWLLQRVREARASGLRVVLGLNSDPAFFQRQQVPTAALGDYLHTLLRRNDAVARQWVDELGAEAIAGWYLPIEIDDKRWRDPDARKPLQAYLALERQQLDRIAQRPVYVSSFFAGNMTPLRYAELLEDIQRSGVRVWVQDGAGTARLGAGERKLYLDAASQCAASHASGVVFEIFHQIGGDQAFSASSLNAAEASATLTQRAPCDGDSVFFELRYLPEMEGVMKR</sequence>
<evidence type="ECO:0000313" key="4">
    <source>
        <dbReference type="Proteomes" id="UP001156670"/>
    </source>
</evidence>
<organism evidence="3 4">
    <name type="scientific">Dyella acidisoli</name>
    <dbReference type="NCBI Taxonomy" id="1867834"/>
    <lineage>
        <taxon>Bacteria</taxon>
        <taxon>Pseudomonadati</taxon>
        <taxon>Pseudomonadota</taxon>
        <taxon>Gammaproteobacteria</taxon>
        <taxon>Lysobacterales</taxon>
        <taxon>Rhodanobacteraceae</taxon>
        <taxon>Dyella</taxon>
    </lineage>
</organism>
<dbReference type="EMBL" id="BSOB01000024">
    <property type="protein sequence ID" value="GLQ93699.1"/>
    <property type="molecule type" value="Genomic_DNA"/>
</dbReference>
<proteinExistence type="predicted"/>
<feature type="domain" description="DUF4434" evidence="2">
    <location>
        <begin position="28"/>
        <end position="239"/>
    </location>
</feature>
<dbReference type="Proteomes" id="UP001156670">
    <property type="component" value="Unassembled WGS sequence"/>
</dbReference>
<gene>
    <name evidence="3" type="primary">ybcH</name>
    <name evidence="3" type="ORF">GCM10007901_26500</name>
</gene>